<dbReference type="PANTHER" id="PTHR42693">
    <property type="entry name" value="ARYLSULFATASE FAMILY MEMBER"/>
    <property type="match status" value="1"/>
</dbReference>
<dbReference type="PROSITE" id="PS00523">
    <property type="entry name" value="SULFATASE_1"/>
    <property type="match status" value="1"/>
</dbReference>
<dbReference type="GO" id="GO:0004065">
    <property type="term" value="F:arylsulfatase activity"/>
    <property type="evidence" value="ECO:0007669"/>
    <property type="project" value="TreeGrafter"/>
</dbReference>
<dbReference type="EMBL" id="FTMA01000013">
    <property type="protein sequence ID" value="SIR40603.1"/>
    <property type="molecule type" value="Genomic_DNA"/>
</dbReference>
<keyword evidence="2" id="KW-0479">Metal-binding</keyword>
<dbReference type="InterPro" id="IPR050738">
    <property type="entry name" value="Sulfatase"/>
</dbReference>
<dbReference type="Gene3D" id="3.40.720.10">
    <property type="entry name" value="Alkaline Phosphatase, subunit A"/>
    <property type="match status" value="1"/>
</dbReference>
<evidence type="ECO:0000256" key="2">
    <source>
        <dbReference type="ARBA" id="ARBA00022723"/>
    </source>
</evidence>
<dbReference type="Pfam" id="PF00884">
    <property type="entry name" value="Sulfatase"/>
    <property type="match status" value="1"/>
</dbReference>
<accession>A0A1N7ANL4</accession>
<dbReference type="RefSeq" id="WP_076551378.1">
    <property type="nucleotide sequence ID" value="NZ_FTMA01000013.1"/>
</dbReference>
<dbReference type="Proteomes" id="UP000186953">
    <property type="component" value="Unassembled WGS sequence"/>
</dbReference>
<evidence type="ECO:0000256" key="4">
    <source>
        <dbReference type="ARBA" id="ARBA00022837"/>
    </source>
</evidence>
<name>A0A1N7ANL4_9FLAO</name>
<dbReference type="STRING" id="228959.SAMN05421797_11315"/>
<dbReference type="InterPro" id="IPR024607">
    <property type="entry name" value="Sulfatase_CS"/>
</dbReference>
<dbReference type="AlphaFoldDB" id="A0A1N7ANL4"/>
<gene>
    <name evidence="6" type="ORF">SAMN05421797_11315</name>
</gene>
<evidence type="ECO:0000313" key="7">
    <source>
        <dbReference type="Proteomes" id="UP000186953"/>
    </source>
</evidence>
<feature type="domain" description="Sulfatase N-terminal" evidence="5">
    <location>
        <begin position="35"/>
        <end position="390"/>
    </location>
</feature>
<evidence type="ECO:0000256" key="1">
    <source>
        <dbReference type="ARBA" id="ARBA00008779"/>
    </source>
</evidence>
<comment type="similarity">
    <text evidence="1">Belongs to the sulfatase family.</text>
</comment>
<sequence>MNNSLLKVHRILLLTVLTMLMGCTESKVKKVDQLPNIIYVLADDLGYGDVGIYNANGMIPTPHIDKLAKEGMRFTDAHSSSSVCTPTRYGILTGRYNWRSTLKMGVLTGKSDALIPPSRTTVASLLKKQGYHTAYIGKWHLGWNWAKKKEGIDEGAGWNYEDFDNIDFSKPIKNSPNDLGFDYAYGHSGSLDMAPYVYVENGHATALPTATTENKEKYSWWRKGPTSPDFVHEQVTTNFFNKGIKYVKEKANKDRPFFLYLPLPSPHTPILPLEQWQGKSNLNPYADFLMMIDHYMGRLDQAIREAGIEENTLVVFTSDNGCSPEANLKLLREKGHNPSSIFRGHKADIFEGGHRVPFIIKWPAKIKAGKVSDEIINLNDFIATAAAITDYQLQDNEAEDSYDLMPVLTGQNLDRPLREASVHHSIDGSFAIRKGKWKLAMCNDSGGWSYPNKNNKKVLATLEPVQLYNLKTDPGEKENLVVQFPDIVNELQALLTKYIREGRSTPGAPQANDGPSHWDQLWWLSSDQLSH</sequence>
<dbReference type="InterPro" id="IPR000917">
    <property type="entry name" value="Sulfatase_N"/>
</dbReference>
<dbReference type="PROSITE" id="PS51257">
    <property type="entry name" value="PROKAR_LIPOPROTEIN"/>
    <property type="match status" value="1"/>
</dbReference>
<dbReference type="InterPro" id="IPR017850">
    <property type="entry name" value="Alkaline_phosphatase_core_sf"/>
</dbReference>
<evidence type="ECO:0000259" key="5">
    <source>
        <dbReference type="Pfam" id="PF00884"/>
    </source>
</evidence>
<evidence type="ECO:0000256" key="3">
    <source>
        <dbReference type="ARBA" id="ARBA00022801"/>
    </source>
</evidence>
<dbReference type="PANTHER" id="PTHR42693:SF53">
    <property type="entry name" value="ENDO-4-O-SULFATASE"/>
    <property type="match status" value="1"/>
</dbReference>
<protein>
    <submittedName>
        <fullName evidence="6">Arylsulfatase A</fullName>
    </submittedName>
</protein>
<dbReference type="PROSITE" id="PS00149">
    <property type="entry name" value="SULFATASE_2"/>
    <property type="match status" value="1"/>
</dbReference>
<keyword evidence="3" id="KW-0378">Hydrolase</keyword>
<organism evidence="6 7">
    <name type="scientific">Maribacter ulvicola</name>
    <dbReference type="NCBI Taxonomy" id="228959"/>
    <lineage>
        <taxon>Bacteria</taxon>
        <taxon>Pseudomonadati</taxon>
        <taxon>Bacteroidota</taxon>
        <taxon>Flavobacteriia</taxon>
        <taxon>Flavobacteriales</taxon>
        <taxon>Flavobacteriaceae</taxon>
        <taxon>Maribacter</taxon>
    </lineage>
</organism>
<dbReference type="CDD" id="cd16143">
    <property type="entry name" value="ARS_like"/>
    <property type="match status" value="1"/>
</dbReference>
<reference evidence="7" key="1">
    <citation type="submission" date="2017-01" db="EMBL/GenBank/DDBJ databases">
        <authorList>
            <person name="Varghese N."/>
            <person name="Submissions S."/>
        </authorList>
    </citation>
    <scope>NUCLEOTIDE SEQUENCE [LARGE SCALE GENOMIC DNA]</scope>
    <source>
        <strain evidence="7">DSM 15366</strain>
    </source>
</reference>
<dbReference type="GO" id="GO:0046872">
    <property type="term" value="F:metal ion binding"/>
    <property type="evidence" value="ECO:0007669"/>
    <property type="project" value="UniProtKB-KW"/>
</dbReference>
<keyword evidence="7" id="KW-1185">Reference proteome</keyword>
<keyword evidence="4" id="KW-0106">Calcium</keyword>
<dbReference type="SUPFAM" id="SSF53649">
    <property type="entry name" value="Alkaline phosphatase-like"/>
    <property type="match status" value="1"/>
</dbReference>
<dbReference type="Gene3D" id="3.30.1120.10">
    <property type="match status" value="1"/>
</dbReference>
<proteinExistence type="inferred from homology"/>
<evidence type="ECO:0000313" key="6">
    <source>
        <dbReference type="EMBL" id="SIR40603.1"/>
    </source>
</evidence>